<protein>
    <submittedName>
        <fullName evidence="1">Uncharacterized protein</fullName>
    </submittedName>
</protein>
<sequence length="95" mass="11133">MGDEMSYRPSVENVTMAGSNEKDGLYEFIVKMVDGTECRMFYDRYPNWKITSISRLQKKPCPVCRKDFICQCMDSFASVIHNQLEENQWFDKALS</sequence>
<gene>
    <name evidence="1" type="ORF">J2Z32_000075</name>
</gene>
<evidence type="ECO:0000313" key="1">
    <source>
        <dbReference type="EMBL" id="MBP1903463.1"/>
    </source>
</evidence>
<comment type="caution">
    <text evidence="1">The sequence shown here is derived from an EMBL/GenBank/DDBJ whole genome shotgun (WGS) entry which is preliminary data.</text>
</comment>
<keyword evidence="2" id="KW-1185">Reference proteome</keyword>
<organism evidence="1 2">
    <name type="scientific">Paenibacillus turicensis</name>
    <dbReference type="NCBI Taxonomy" id="160487"/>
    <lineage>
        <taxon>Bacteria</taxon>
        <taxon>Bacillati</taxon>
        <taxon>Bacillota</taxon>
        <taxon>Bacilli</taxon>
        <taxon>Bacillales</taxon>
        <taxon>Paenibacillaceae</taxon>
        <taxon>Paenibacillus</taxon>
    </lineage>
</organism>
<accession>A0ABS4FM87</accession>
<name>A0ABS4FM87_9BACL</name>
<evidence type="ECO:0000313" key="2">
    <source>
        <dbReference type="Proteomes" id="UP001519272"/>
    </source>
</evidence>
<dbReference type="Proteomes" id="UP001519272">
    <property type="component" value="Unassembled WGS sequence"/>
</dbReference>
<proteinExistence type="predicted"/>
<dbReference type="EMBL" id="JAGGKG010000001">
    <property type="protein sequence ID" value="MBP1903463.1"/>
    <property type="molecule type" value="Genomic_DNA"/>
</dbReference>
<reference evidence="1 2" key="1">
    <citation type="submission" date="2021-03" db="EMBL/GenBank/DDBJ databases">
        <title>Genomic Encyclopedia of Type Strains, Phase IV (KMG-IV): sequencing the most valuable type-strain genomes for metagenomic binning, comparative biology and taxonomic classification.</title>
        <authorList>
            <person name="Goeker M."/>
        </authorList>
    </citation>
    <scope>NUCLEOTIDE SEQUENCE [LARGE SCALE GENOMIC DNA]</scope>
    <source>
        <strain evidence="1 2">DSM 14349</strain>
    </source>
</reference>